<sequence length="267" mass="26802">FTIKGKSVLADPDTQVTNYLSGTAGTQPTNLGLVGFKITPTGEHLSWTDLTISLSYGGTMADADITNAKIYVDTGTVGTYDAGTDALVGAQSVNASGGVLIWDAVAGTVTAATDYLIVFDAGAVLSNNETVQAIVTAADITVAGVDSSLSITTSGDVDNEPLHTVTAAVLTGVSNSPAPDTVSDTSTHTVSFTTAGILPADGKIVVTFDPGFDLSEVGDTDISSGTMDGTFTVGISGQELTITRSGGGTNQAPAAVDIVIADITNTS</sequence>
<organism evidence="1">
    <name type="scientific">marine sediment metagenome</name>
    <dbReference type="NCBI Taxonomy" id="412755"/>
    <lineage>
        <taxon>unclassified sequences</taxon>
        <taxon>metagenomes</taxon>
        <taxon>ecological metagenomes</taxon>
    </lineage>
</organism>
<reference evidence="1" key="1">
    <citation type="journal article" date="2014" name="Front. Microbiol.">
        <title>High frequency of phylogenetically diverse reductive dehalogenase-homologous genes in deep subseafloor sedimentary metagenomes.</title>
        <authorList>
            <person name="Kawai M."/>
            <person name="Futagami T."/>
            <person name="Toyoda A."/>
            <person name="Takaki Y."/>
            <person name="Nishi S."/>
            <person name="Hori S."/>
            <person name="Arai W."/>
            <person name="Tsubouchi T."/>
            <person name="Morono Y."/>
            <person name="Uchiyama I."/>
            <person name="Ito T."/>
            <person name="Fujiyama A."/>
            <person name="Inagaki F."/>
            <person name="Takami H."/>
        </authorList>
    </citation>
    <scope>NUCLEOTIDE SEQUENCE</scope>
    <source>
        <strain evidence="1">Expedition CK06-06</strain>
    </source>
</reference>
<feature type="non-terminal residue" evidence="1">
    <location>
        <position position="267"/>
    </location>
</feature>
<dbReference type="EMBL" id="BARS01025588">
    <property type="protein sequence ID" value="GAG05824.1"/>
    <property type="molecule type" value="Genomic_DNA"/>
</dbReference>
<accession>X0UJ57</accession>
<comment type="caution">
    <text evidence="1">The sequence shown here is derived from an EMBL/GenBank/DDBJ whole genome shotgun (WGS) entry which is preliminary data.</text>
</comment>
<proteinExistence type="predicted"/>
<name>X0UJ57_9ZZZZ</name>
<gene>
    <name evidence="1" type="ORF">S01H1_40407</name>
</gene>
<evidence type="ECO:0000313" key="1">
    <source>
        <dbReference type="EMBL" id="GAG05824.1"/>
    </source>
</evidence>
<protein>
    <submittedName>
        <fullName evidence="1">Uncharacterized protein</fullName>
    </submittedName>
</protein>
<feature type="non-terminal residue" evidence="1">
    <location>
        <position position="1"/>
    </location>
</feature>
<dbReference type="AlphaFoldDB" id="X0UJ57"/>